<keyword evidence="5" id="KW-1185">Reference proteome</keyword>
<dbReference type="SUPFAM" id="SSF56801">
    <property type="entry name" value="Acetyl-CoA synthetase-like"/>
    <property type="match status" value="1"/>
</dbReference>
<dbReference type="STRING" id="312017.I7MB41"/>
<proteinExistence type="predicted"/>
<dbReference type="InterPro" id="IPR000873">
    <property type="entry name" value="AMP-dep_synth/lig_dom"/>
</dbReference>
<feature type="domain" description="AMP-dependent synthetase/ligase" evidence="3">
    <location>
        <begin position="70"/>
        <end position="484"/>
    </location>
</feature>
<protein>
    <submittedName>
        <fullName evidence="4">AMP-binding enzyme family protein</fullName>
    </submittedName>
</protein>
<dbReference type="OrthoDB" id="1700726at2759"/>
<dbReference type="FunCoup" id="I7MB41">
    <property type="interactions" value="19"/>
</dbReference>
<dbReference type="GO" id="GO:0004467">
    <property type="term" value="F:long-chain fatty acid-CoA ligase activity"/>
    <property type="evidence" value="ECO:0007669"/>
    <property type="project" value="TreeGrafter"/>
</dbReference>
<dbReference type="InterPro" id="IPR020845">
    <property type="entry name" value="AMP-binding_CS"/>
</dbReference>
<dbReference type="PROSITE" id="PS00455">
    <property type="entry name" value="AMP_BINDING"/>
    <property type="match status" value="1"/>
</dbReference>
<evidence type="ECO:0000256" key="1">
    <source>
        <dbReference type="ARBA" id="ARBA00022741"/>
    </source>
</evidence>
<dbReference type="InParanoid" id="I7MB41"/>
<evidence type="ECO:0000313" key="4">
    <source>
        <dbReference type="EMBL" id="EAS07571.1"/>
    </source>
</evidence>
<dbReference type="GO" id="GO:0005783">
    <property type="term" value="C:endoplasmic reticulum"/>
    <property type="evidence" value="ECO:0007669"/>
    <property type="project" value="TreeGrafter"/>
</dbReference>
<evidence type="ECO:0000259" key="3">
    <source>
        <dbReference type="Pfam" id="PF00501"/>
    </source>
</evidence>
<accession>I7MB41</accession>
<dbReference type="EMBL" id="GG662216">
    <property type="protein sequence ID" value="EAS07571.1"/>
    <property type="molecule type" value="Genomic_DNA"/>
</dbReference>
<evidence type="ECO:0000313" key="5">
    <source>
        <dbReference type="Proteomes" id="UP000009168"/>
    </source>
</evidence>
<dbReference type="GeneID" id="7828266"/>
<keyword evidence="1" id="KW-0547">Nucleotide-binding</keyword>
<dbReference type="Proteomes" id="UP000009168">
    <property type="component" value="Unassembled WGS sequence"/>
</dbReference>
<sequence>MGANQSSRIYNVPIDEKKDGYSQIMRHPKYIDKLEYKPIPEIDNVQDLVLHGYSNSKEMNFFGKKNPVSNEFEYMTYDQVIEQAKQLGSAVKNLQFLKESSEQSNQKMELIGIYSKNRIEWGIADIANSLYGYTMVPLYDSLGPDSISYVLANSEITTCYCSAASVLTLSKTKDLHHLKNIISFDHVSEDLIELVKQRGIVVHLFKDIVEKGSLNVLPLPKLTRDTIFTFCYTSGTTGNPKSAMISHKNILASVTNYDKSDCFLTQDDVHLSYLPLPHIYERFINVYCWFKGTKIAFYSGDVHKIQEDIIASKPTCFSAVPRLLNRFYDAINSKLNQATGFQKILIQHALQTKLENIQKNGVYTHILYDKIIFNKIREQFGGRIRQLVCGSAPTSPKVFDFFKAVLSCSVIEGFGQTELSGVVTIQVKADPKMGNVGGIGPSSELKLEDVPEMEYLSTDKDELGNPKPRGEICVRGYNVFSGYYKDEEKTKEAIDQEGWFHTGDIGEIIPNGGLKIIDRKKNLFKLSQAEYVSPEKVENIYVRARGVQEVYIHGESLYNYCIGIIVPSQEELLKIAAELNISETDIASLCKNQQIISWYIKTIHNLGKHEGLFSFEQPKKIYLEPKSFLVIGCVTNSFKLQRHHAKNYFKNIIQELYNNNNNQ</sequence>
<dbReference type="AlphaFoldDB" id="I7MB41"/>
<dbReference type="KEGG" id="tet:TTHERM_00678370"/>
<evidence type="ECO:0000256" key="2">
    <source>
        <dbReference type="ARBA" id="ARBA00022840"/>
    </source>
</evidence>
<dbReference type="GO" id="GO:0016020">
    <property type="term" value="C:membrane"/>
    <property type="evidence" value="ECO:0007669"/>
    <property type="project" value="TreeGrafter"/>
</dbReference>
<gene>
    <name evidence="4" type="ORF">TTHERM_00678370</name>
</gene>
<organism evidence="4 5">
    <name type="scientific">Tetrahymena thermophila (strain SB210)</name>
    <dbReference type="NCBI Taxonomy" id="312017"/>
    <lineage>
        <taxon>Eukaryota</taxon>
        <taxon>Sar</taxon>
        <taxon>Alveolata</taxon>
        <taxon>Ciliophora</taxon>
        <taxon>Intramacronucleata</taxon>
        <taxon>Oligohymenophorea</taxon>
        <taxon>Hymenostomatida</taxon>
        <taxon>Tetrahymenina</taxon>
        <taxon>Tetrahymenidae</taxon>
        <taxon>Tetrahymena</taxon>
    </lineage>
</organism>
<dbReference type="PANTHER" id="PTHR43272">
    <property type="entry name" value="LONG-CHAIN-FATTY-ACID--COA LIGASE"/>
    <property type="match status" value="1"/>
</dbReference>
<dbReference type="InterPro" id="IPR042099">
    <property type="entry name" value="ANL_N_sf"/>
</dbReference>
<reference evidence="5" key="1">
    <citation type="journal article" date="2006" name="PLoS Biol.">
        <title>Macronuclear genome sequence of the ciliate Tetrahymena thermophila, a model eukaryote.</title>
        <authorList>
            <person name="Eisen J.A."/>
            <person name="Coyne R.S."/>
            <person name="Wu M."/>
            <person name="Wu D."/>
            <person name="Thiagarajan M."/>
            <person name="Wortman J.R."/>
            <person name="Badger J.H."/>
            <person name="Ren Q."/>
            <person name="Amedeo P."/>
            <person name="Jones K.M."/>
            <person name="Tallon L.J."/>
            <person name="Delcher A.L."/>
            <person name="Salzberg S.L."/>
            <person name="Silva J.C."/>
            <person name="Haas B.J."/>
            <person name="Majoros W.H."/>
            <person name="Farzad M."/>
            <person name="Carlton J.M."/>
            <person name="Smith R.K. Jr."/>
            <person name="Garg J."/>
            <person name="Pearlman R.E."/>
            <person name="Karrer K.M."/>
            <person name="Sun L."/>
            <person name="Manning G."/>
            <person name="Elde N.C."/>
            <person name="Turkewitz A.P."/>
            <person name="Asai D.J."/>
            <person name="Wilkes D.E."/>
            <person name="Wang Y."/>
            <person name="Cai H."/>
            <person name="Collins K."/>
            <person name="Stewart B.A."/>
            <person name="Lee S.R."/>
            <person name="Wilamowska K."/>
            <person name="Weinberg Z."/>
            <person name="Ruzzo W.L."/>
            <person name="Wloga D."/>
            <person name="Gaertig J."/>
            <person name="Frankel J."/>
            <person name="Tsao C.-C."/>
            <person name="Gorovsky M.A."/>
            <person name="Keeling P.J."/>
            <person name="Waller R.F."/>
            <person name="Patron N.J."/>
            <person name="Cherry J.M."/>
            <person name="Stover N.A."/>
            <person name="Krieger C.J."/>
            <person name="del Toro C."/>
            <person name="Ryder H.F."/>
            <person name="Williamson S.C."/>
            <person name="Barbeau R.A."/>
            <person name="Hamilton E.P."/>
            <person name="Orias E."/>
        </authorList>
    </citation>
    <scope>NUCLEOTIDE SEQUENCE [LARGE SCALE GENOMIC DNA]</scope>
    <source>
        <strain evidence="5">SB210</strain>
    </source>
</reference>
<dbReference type="eggNOG" id="KOG1256">
    <property type="taxonomic scope" value="Eukaryota"/>
</dbReference>
<dbReference type="Gene3D" id="3.40.50.12780">
    <property type="entry name" value="N-terminal domain of ligase-like"/>
    <property type="match status" value="1"/>
</dbReference>
<dbReference type="Pfam" id="PF00501">
    <property type="entry name" value="AMP-binding"/>
    <property type="match status" value="1"/>
</dbReference>
<keyword evidence="2" id="KW-0067">ATP-binding</keyword>
<dbReference type="GO" id="GO:0005524">
    <property type="term" value="F:ATP binding"/>
    <property type="evidence" value="ECO:0007669"/>
    <property type="project" value="UniProtKB-KW"/>
</dbReference>
<name>I7MB41_TETTS</name>
<dbReference type="OMA" id="CANPKIN"/>
<dbReference type="PANTHER" id="PTHR43272:SF33">
    <property type="entry name" value="AMP-BINDING DOMAIN-CONTAINING PROTEIN-RELATED"/>
    <property type="match status" value="1"/>
</dbReference>
<dbReference type="HOGENOM" id="CLU_000022_45_4_1"/>
<dbReference type="RefSeq" id="XP_001027813.1">
    <property type="nucleotide sequence ID" value="XM_001027813.1"/>
</dbReference>